<gene>
    <name evidence="2" type="ORF">SAMN05443545_101239</name>
</gene>
<proteinExistence type="predicted"/>
<dbReference type="InterPro" id="IPR023376">
    <property type="entry name" value="YqcC-like_dom"/>
</dbReference>
<dbReference type="PANTHER" id="PTHR39586:SF1">
    <property type="entry name" value="CYTOPLASMIC PROTEIN"/>
    <property type="match status" value="1"/>
</dbReference>
<accession>A0A1H2R771</accession>
<keyword evidence="3" id="KW-1185">Reference proteome</keyword>
<dbReference type="EMBL" id="FNNI01000001">
    <property type="protein sequence ID" value="SDW14980.1"/>
    <property type="molecule type" value="Genomic_DNA"/>
</dbReference>
<dbReference type="SUPFAM" id="SSF158452">
    <property type="entry name" value="YqcC-like"/>
    <property type="match status" value="1"/>
</dbReference>
<dbReference type="InterPro" id="IPR007384">
    <property type="entry name" value="UCP006257"/>
</dbReference>
<protein>
    <submittedName>
        <fullName evidence="2">Uncharacterized conserved protein YqcC, DUF446 family</fullName>
    </submittedName>
</protein>
<evidence type="ECO:0000313" key="3">
    <source>
        <dbReference type="Proteomes" id="UP000198500"/>
    </source>
</evidence>
<dbReference type="Gene3D" id="1.20.1440.40">
    <property type="entry name" value="YqcC-like"/>
    <property type="match status" value="1"/>
</dbReference>
<dbReference type="STRING" id="574349.SAMN05443545_101239"/>
<dbReference type="GO" id="GO:0044010">
    <property type="term" value="P:single-species biofilm formation"/>
    <property type="evidence" value="ECO:0007669"/>
    <property type="project" value="TreeGrafter"/>
</dbReference>
<feature type="domain" description="YqcC-like" evidence="1">
    <location>
        <begin position="7"/>
        <end position="102"/>
    </location>
</feature>
<dbReference type="RefSeq" id="WP_092567662.1">
    <property type="nucleotide sequence ID" value="NZ_BMXH01000001.1"/>
</dbReference>
<dbReference type="OrthoDB" id="8794567at2"/>
<name>A0A1H2R771_9GAMM</name>
<sequence length="111" mass="12964">MNVYHELDESLRRLEATLKASDMWRVPEPPPQAYQSQQPFCIDTMELPQWLRFVFISKLDIIIEQESALPDKSEVAPMVEYYLKEQQVKASKLLLVVRAIEEVDRVITENG</sequence>
<reference evidence="2 3" key="1">
    <citation type="submission" date="2016-10" db="EMBL/GenBank/DDBJ databases">
        <authorList>
            <person name="de Groot N.N."/>
        </authorList>
    </citation>
    <scope>NUCLEOTIDE SEQUENCE [LARGE SCALE GENOMIC DNA]</scope>
    <source>
        <strain evidence="2 3">DSM 19219</strain>
    </source>
</reference>
<dbReference type="PANTHER" id="PTHR39586">
    <property type="entry name" value="CYTOPLASMIC PROTEIN-RELATED"/>
    <property type="match status" value="1"/>
</dbReference>
<dbReference type="Pfam" id="PF04287">
    <property type="entry name" value="DUF446"/>
    <property type="match status" value="1"/>
</dbReference>
<organism evidence="2 3">
    <name type="scientific">Aidingimonas halophila</name>
    <dbReference type="NCBI Taxonomy" id="574349"/>
    <lineage>
        <taxon>Bacteria</taxon>
        <taxon>Pseudomonadati</taxon>
        <taxon>Pseudomonadota</taxon>
        <taxon>Gammaproteobacteria</taxon>
        <taxon>Oceanospirillales</taxon>
        <taxon>Halomonadaceae</taxon>
        <taxon>Aidingimonas</taxon>
    </lineage>
</organism>
<dbReference type="InterPro" id="IPR036814">
    <property type="entry name" value="YqcC-like_sf"/>
</dbReference>
<dbReference type="AlphaFoldDB" id="A0A1H2R771"/>
<dbReference type="Proteomes" id="UP000198500">
    <property type="component" value="Unassembled WGS sequence"/>
</dbReference>
<evidence type="ECO:0000259" key="1">
    <source>
        <dbReference type="Pfam" id="PF04287"/>
    </source>
</evidence>
<evidence type="ECO:0000313" key="2">
    <source>
        <dbReference type="EMBL" id="SDW14980.1"/>
    </source>
</evidence>